<dbReference type="AlphaFoldDB" id="A0A6S6T7P1"/>
<feature type="domain" description="HD-GYP" evidence="1">
    <location>
        <begin position="145"/>
        <end position="342"/>
    </location>
</feature>
<sequence>MDKLEELIYNSFDVVVFKKDTNGKFIIHSRPTDWLLFFLNHNSEGTYRLTQYFPYLGCFIDEAERHWKSGKIEALTSGPWVEADEKGHELALEASAIKIDGEDILLLQNLGEKYRQEVQRLQSLREGLLSQEKLENEIAKRTRHVQQQKEQIAIKLVSLTSYRDEETEAHVKRIGLYAAAMAKALGWDEQRIDDIRIAATMHDIGKIGIPDKILLKKGKLTDEEFEIMKQHTEIGANLLGDSNIPVLNMASTIALCHHERWDGQGYPHGLREKEIPVTARIVCIVDKYDALIHERVYKKAFSEDVVTKLMKEMSGRSLDPELLELFFELLPIMQRICSEVTDKVTDNRNQDPYELLEEIRLSDIA</sequence>
<organism evidence="2">
    <name type="scientific">uncultured Thiotrichaceae bacterium</name>
    <dbReference type="NCBI Taxonomy" id="298394"/>
    <lineage>
        <taxon>Bacteria</taxon>
        <taxon>Pseudomonadati</taxon>
        <taxon>Pseudomonadota</taxon>
        <taxon>Gammaproteobacteria</taxon>
        <taxon>Thiotrichales</taxon>
        <taxon>Thiotrichaceae</taxon>
        <taxon>environmental samples</taxon>
    </lineage>
</organism>
<dbReference type="SUPFAM" id="SSF109604">
    <property type="entry name" value="HD-domain/PDEase-like"/>
    <property type="match status" value="1"/>
</dbReference>
<evidence type="ECO:0000259" key="1">
    <source>
        <dbReference type="PROSITE" id="PS51832"/>
    </source>
</evidence>
<reference evidence="2" key="1">
    <citation type="submission" date="2020-01" db="EMBL/GenBank/DDBJ databases">
        <authorList>
            <person name="Meier V. D."/>
            <person name="Meier V D."/>
        </authorList>
    </citation>
    <scope>NUCLEOTIDE SEQUENCE</scope>
    <source>
        <strain evidence="2">HLG_WM_MAG_07</strain>
    </source>
</reference>
<dbReference type="InterPro" id="IPR052020">
    <property type="entry name" value="Cyclic_di-GMP/3'3'-cGAMP_PDE"/>
</dbReference>
<dbReference type="InterPro" id="IPR037522">
    <property type="entry name" value="HD_GYP_dom"/>
</dbReference>
<evidence type="ECO:0000313" key="2">
    <source>
        <dbReference type="EMBL" id="CAA6814974.1"/>
    </source>
</evidence>
<dbReference type="Pfam" id="PF13487">
    <property type="entry name" value="HD_5"/>
    <property type="match status" value="1"/>
</dbReference>
<dbReference type="SMART" id="SM00471">
    <property type="entry name" value="HDc"/>
    <property type="match status" value="1"/>
</dbReference>
<dbReference type="EMBL" id="CACVAY010000071">
    <property type="protein sequence ID" value="CAA6814974.1"/>
    <property type="molecule type" value="Genomic_DNA"/>
</dbReference>
<dbReference type="PROSITE" id="PS51832">
    <property type="entry name" value="HD_GYP"/>
    <property type="match status" value="1"/>
</dbReference>
<dbReference type="PANTHER" id="PTHR45228">
    <property type="entry name" value="CYCLIC DI-GMP PHOSPHODIESTERASE TM_0186-RELATED"/>
    <property type="match status" value="1"/>
</dbReference>
<name>A0A6S6T7P1_9GAMM</name>
<dbReference type="PANTHER" id="PTHR45228:SF8">
    <property type="entry name" value="TWO-COMPONENT RESPONSE REGULATOR-RELATED"/>
    <property type="match status" value="1"/>
</dbReference>
<proteinExistence type="predicted"/>
<protein>
    <submittedName>
        <fullName evidence="2">Metal-dependent phosphohydrolase</fullName>
    </submittedName>
</protein>
<dbReference type="Gene3D" id="1.10.3210.10">
    <property type="entry name" value="Hypothetical protein af1432"/>
    <property type="match status" value="1"/>
</dbReference>
<keyword evidence="2" id="KW-0378">Hydrolase</keyword>
<dbReference type="InterPro" id="IPR003607">
    <property type="entry name" value="HD/PDEase_dom"/>
</dbReference>
<dbReference type="GO" id="GO:0008081">
    <property type="term" value="F:phosphoric diester hydrolase activity"/>
    <property type="evidence" value="ECO:0007669"/>
    <property type="project" value="UniProtKB-ARBA"/>
</dbReference>
<gene>
    <name evidence="2" type="ORF">HELGO_WM4390</name>
</gene>
<accession>A0A6S6T7P1</accession>
<dbReference type="CDD" id="cd00077">
    <property type="entry name" value="HDc"/>
    <property type="match status" value="1"/>
</dbReference>